<evidence type="ECO:0000256" key="3">
    <source>
        <dbReference type="PROSITE-ProRule" id="PRU00023"/>
    </source>
</evidence>
<dbReference type="Gene3D" id="1.25.40.20">
    <property type="entry name" value="Ankyrin repeat-containing domain"/>
    <property type="match status" value="1"/>
</dbReference>
<keyword evidence="2 3" id="KW-0040">ANK repeat</keyword>
<dbReference type="PROSITE" id="PS50297">
    <property type="entry name" value="ANK_REP_REGION"/>
    <property type="match status" value="2"/>
</dbReference>
<dbReference type="Pfam" id="PF00023">
    <property type="entry name" value="Ank"/>
    <property type="match status" value="1"/>
</dbReference>
<dbReference type="Proteomes" id="UP000605986">
    <property type="component" value="Unassembled WGS sequence"/>
</dbReference>
<dbReference type="EMBL" id="JAADJG010000250">
    <property type="protein sequence ID" value="KAF4450406.1"/>
    <property type="molecule type" value="Genomic_DNA"/>
</dbReference>
<evidence type="ECO:0000256" key="2">
    <source>
        <dbReference type="ARBA" id="ARBA00023043"/>
    </source>
</evidence>
<evidence type="ECO:0000313" key="5">
    <source>
        <dbReference type="Proteomes" id="UP000605986"/>
    </source>
</evidence>
<accession>A0A8H4NZI6</accession>
<dbReference type="SMART" id="SM00248">
    <property type="entry name" value="ANK"/>
    <property type="match status" value="6"/>
</dbReference>
<dbReference type="Pfam" id="PF12796">
    <property type="entry name" value="Ank_2"/>
    <property type="match status" value="1"/>
</dbReference>
<dbReference type="GO" id="GO:0010468">
    <property type="term" value="P:regulation of gene expression"/>
    <property type="evidence" value="ECO:0007669"/>
    <property type="project" value="TreeGrafter"/>
</dbReference>
<keyword evidence="5" id="KW-1185">Reference proteome</keyword>
<proteinExistence type="predicted"/>
<feature type="repeat" description="ANK" evidence="3">
    <location>
        <begin position="186"/>
        <end position="210"/>
    </location>
</feature>
<keyword evidence="1" id="KW-0677">Repeat</keyword>
<dbReference type="OrthoDB" id="5103960at2759"/>
<dbReference type="InterPro" id="IPR036770">
    <property type="entry name" value="Ankyrin_rpt-contain_sf"/>
</dbReference>
<name>A0A8H4NZI6_9HYPO</name>
<dbReference type="PANTHER" id="PTHR24124">
    <property type="entry name" value="ANKYRIN REPEAT FAMILY A"/>
    <property type="match status" value="1"/>
</dbReference>
<evidence type="ECO:0000313" key="4">
    <source>
        <dbReference type="EMBL" id="KAF4450406.1"/>
    </source>
</evidence>
<dbReference type="GO" id="GO:0005634">
    <property type="term" value="C:nucleus"/>
    <property type="evidence" value="ECO:0007669"/>
    <property type="project" value="TreeGrafter"/>
</dbReference>
<dbReference type="InterPro" id="IPR002110">
    <property type="entry name" value="Ankyrin_rpt"/>
</dbReference>
<comment type="caution">
    <text evidence="4">The sequence shown here is derived from an EMBL/GenBank/DDBJ whole genome shotgun (WGS) entry which is preliminary data.</text>
</comment>
<dbReference type="AlphaFoldDB" id="A0A8H4NZI6"/>
<dbReference type="SUPFAM" id="SSF48403">
    <property type="entry name" value="Ankyrin repeat"/>
    <property type="match status" value="1"/>
</dbReference>
<dbReference type="PROSITE" id="PS50088">
    <property type="entry name" value="ANK_REPEAT"/>
    <property type="match status" value="2"/>
</dbReference>
<organism evidence="4 5">
    <name type="scientific">Fusarium austroafricanum</name>
    <dbReference type="NCBI Taxonomy" id="2364996"/>
    <lineage>
        <taxon>Eukaryota</taxon>
        <taxon>Fungi</taxon>
        <taxon>Dikarya</taxon>
        <taxon>Ascomycota</taxon>
        <taxon>Pezizomycotina</taxon>
        <taxon>Sordariomycetes</taxon>
        <taxon>Hypocreomycetidae</taxon>
        <taxon>Hypocreales</taxon>
        <taxon>Nectriaceae</taxon>
        <taxon>Fusarium</taxon>
        <taxon>Fusarium concolor species complex</taxon>
    </lineage>
</organism>
<feature type="repeat" description="ANK" evidence="3">
    <location>
        <begin position="152"/>
        <end position="177"/>
    </location>
</feature>
<reference evidence="4" key="1">
    <citation type="submission" date="2020-01" db="EMBL/GenBank/DDBJ databases">
        <title>Identification and distribution of gene clusters putatively required for synthesis of sphingolipid metabolism inhibitors in phylogenetically diverse species of the filamentous fungus Fusarium.</title>
        <authorList>
            <person name="Kim H.-S."/>
            <person name="Busman M."/>
            <person name="Brown D.W."/>
            <person name="Divon H."/>
            <person name="Uhlig S."/>
            <person name="Proctor R.H."/>
        </authorList>
    </citation>
    <scope>NUCLEOTIDE SEQUENCE</scope>
    <source>
        <strain evidence="4">NRRL 53441</strain>
    </source>
</reference>
<dbReference type="PANTHER" id="PTHR24124:SF14">
    <property type="entry name" value="CHROMOSOME UNDETERMINED SCAFFOLD_25, WHOLE GENOME SHOTGUN SEQUENCE"/>
    <property type="match status" value="1"/>
</dbReference>
<evidence type="ECO:0000256" key="1">
    <source>
        <dbReference type="ARBA" id="ARBA00022737"/>
    </source>
</evidence>
<gene>
    <name evidence="4" type="ORF">F53441_6405</name>
</gene>
<sequence>MDIFRAALSELLKEPPLFLAASDDDADRFQRLLQDPQNRTNLNDMVGFDCLSTAIVQNNAQIARALVSLPLSEFDFRRHPQADLGAVPPLHHAATMSRFEIFKIMADSGNVDINGRDPHSWTPLIHASDAGCTQIVEYLLQHQVNPDGSDNKGRTPLSYAAEQGHRDVVQMLLRTNAVNPDSQDQDGNTPFYYAVRHGQGAIAKILIETGRVNREVEGKAKEDRRADQLRGPRFVIEEESI</sequence>
<protein>
    <submittedName>
        <fullName evidence="4">Ankyrin repeat, PH and SEC7 domain containing protein secG</fullName>
    </submittedName>
</protein>